<reference evidence="2 3" key="1">
    <citation type="submission" date="2019-05" db="EMBL/GenBank/DDBJ databases">
        <authorList>
            <person name="Zhang J.-Y."/>
            <person name="Feg X."/>
            <person name="Du Z.-J."/>
        </authorList>
    </citation>
    <scope>NUCLEOTIDE SEQUENCE [LARGE SCALE GENOMIC DNA]</scope>
    <source>
        <strain evidence="2 3">RZ26</strain>
    </source>
</reference>
<evidence type="ECO:0000256" key="1">
    <source>
        <dbReference type="SAM" id="Phobius"/>
    </source>
</evidence>
<sequence>MSGKTHKIWLKISSILSMLYAALFFLGSIPKTKGAIEFVLDISSWPFDNVQNYDANTTEFLSAISGGILFGWAILIWLLSSKIYDLAPEQVRKIVLISLLSWFVVDSSGSIFSGNSNNAVTNIFLLIILVGPLWVPAKNIKYAT</sequence>
<evidence type="ECO:0000313" key="3">
    <source>
        <dbReference type="Proteomes" id="UP000310314"/>
    </source>
</evidence>
<keyword evidence="1" id="KW-0812">Transmembrane</keyword>
<name>A0A5S3PH63_9FLAO</name>
<keyword evidence="3" id="KW-1185">Reference proteome</keyword>
<keyword evidence="1" id="KW-0472">Membrane</keyword>
<evidence type="ECO:0000313" key="2">
    <source>
        <dbReference type="EMBL" id="TMM53610.1"/>
    </source>
</evidence>
<accession>A0A5S3PH63</accession>
<dbReference type="RefSeq" id="WP_138659234.1">
    <property type="nucleotide sequence ID" value="NZ_VATY01000004.1"/>
</dbReference>
<proteinExistence type="predicted"/>
<feature type="transmembrane region" description="Helical" evidence="1">
    <location>
        <begin position="58"/>
        <end position="79"/>
    </location>
</feature>
<organism evidence="2 3">
    <name type="scientific">Maribacter algarum</name>
    <name type="common">ex Zhang et al. 2020</name>
    <dbReference type="NCBI Taxonomy" id="2578118"/>
    <lineage>
        <taxon>Bacteria</taxon>
        <taxon>Pseudomonadati</taxon>
        <taxon>Bacteroidota</taxon>
        <taxon>Flavobacteriia</taxon>
        <taxon>Flavobacteriales</taxon>
        <taxon>Flavobacteriaceae</taxon>
        <taxon>Maribacter</taxon>
    </lineage>
</organism>
<dbReference type="OrthoDB" id="330925at2"/>
<comment type="caution">
    <text evidence="2">The sequence shown here is derived from an EMBL/GenBank/DDBJ whole genome shotgun (WGS) entry which is preliminary data.</text>
</comment>
<dbReference type="EMBL" id="VATY01000004">
    <property type="protein sequence ID" value="TMM53610.1"/>
    <property type="molecule type" value="Genomic_DNA"/>
</dbReference>
<gene>
    <name evidence="2" type="ORF">FEE95_17050</name>
</gene>
<dbReference type="Proteomes" id="UP000310314">
    <property type="component" value="Unassembled WGS sequence"/>
</dbReference>
<protein>
    <submittedName>
        <fullName evidence="2">Uncharacterized protein</fullName>
    </submittedName>
</protein>
<feature type="transmembrane region" description="Helical" evidence="1">
    <location>
        <begin position="119"/>
        <end position="137"/>
    </location>
</feature>
<keyword evidence="1" id="KW-1133">Transmembrane helix</keyword>
<dbReference type="AlphaFoldDB" id="A0A5S3PH63"/>
<feature type="transmembrane region" description="Helical" evidence="1">
    <location>
        <begin position="91"/>
        <end position="113"/>
    </location>
</feature>